<accession>A0A9K3D2L2</accession>
<dbReference type="EMBL" id="BDIP01002689">
    <property type="protein sequence ID" value="GIQ86678.1"/>
    <property type="molecule type" value="Genomic_DNA"/>
</dbReference>
<proteinExistence type="predicted"/>
<dbReference type="AlphaFoldDB" id="A0A9K3D2L2"/>
<organism evidence="1 2">
    <name type="scientific">Kipferlia bialata</name>
    <dbReference type="NCBI Taxonomy" id="797122"/>
    <lineage>
        <taxon>Eukaryota</taxon>
        <taxon>Metamonada</taxon>
        <taxon>Carpediemonas-like organisms</taxon>
        <taxon>Kipferlia</taxon>
    </lineage>
</organism>
<keyword evidence="2" id="KW-1185">Reference proteome</keyword>
<sequence>PGNLIEAIPDLMDNVHGQRVLMALLAPWSEPETEGDVEMSKEGHPKFGQEDTLRTCLTVPEARTLCRGCVWGDREMVETVVKPKEGDDLSAVPEKTPMVKPGLLKKAADRRRREVLTPLLTPMLQHLADHANLCMTARPYGPALVAMLLNEASAQDNRPENLEAAFNAVVEELLKQVQKKIGRVPVAEKEAEAEAEEEGAMALASTVYEPALFGPLYKFFRTVTHPRYTTGPAPGDDRETHFHMQAVCTAVWSGLAHAKWFKMKAMCSGRGAFTTVSLANAGSQRLTHKIRVKLGQKKYMKHLGTDKGSELLRDVLSKKK</sequence>
<gene>
    <name evidence="1" type="ORF">KIPB_008576</name>
</gene>
<dbReference type="Proteomes" id="UP000265618">
    <property type="component" value="Unassembled WGS sequence"/>
</dbReference>
<feature type="non-terminal residue" evidence="1">
    <location>
        <position position="1"/>
    </location>
</feature>
<name>A0A9K3D2L2_9EUKA</name>
<comment type="caution">
    <text evidence="1">The sequence shown here is derived from an EMBL/GenBank/DDBJ whole genome shotgun (WGS) entry which is preliminary data.</text>
</comment>
<reference evidence="1 2" key="1">
    <citation type="journal article" date="2018" name="PLoS ONE">
        <title>The draft genome of Kipferlia bialata reveals reductive genome evolution in fornicate parasites.</title>
        <authorList>
            <person name="Tanifuji G."/>
            <person name="Takabayashi S."/>
            <person name="Kume K."/>
            <person name="Takagi M."/>
            <person name="Nakayama T."/>
            <person name="Kamikawa R."/>
            <person name="Inagaki Y."/>
            <person name="Hashimoto T."/>
        </authorList>
    </citation>
    <scope>NUCLEOTIDE SEQUENCE [LARGE SCALE GENOMIC DNA]</scope>
    <source>
        <strain evidence="1">NY0173</strain>
    </source>
</reference>
<evidence type="ECO:0000313" key="1">
    <source>
        <dbReference type="EMBL" id="GIQ86678.1"/>
    </source>
</evidence>
<evidence type="ECO:0000313" key="2">
    <source>
        <dbReference type="Proteomes" id="UP000265618"/>
    </source>
</evidence>
<protein>
    <submittedName>
        <fullName evidence="1">Uncharacterized protein</fullName>
    </submittedName>
</protein>